<comment type="subcellular location">
    <subcellularLocation>
        <location evidence="2">Mitochondrion inner membrane</location>
        <topology evidence="2">Peripheral membrane protein</topology>
        <orientation evidence="2">Matrix side</orientation>
    </subcellularLocation>
</comment>
<comment type="similarity">
    <text evidence="3">Belongs to the complex I NDUFB2 subunit family.</text>
</comment>
<evidence type="ECO:0000256" key="11">
    <source>
        <dbReference type="ARBA" id="ARBA00023136"/>
    </source>
</evidence>
<evidence type="ECO:0000313" key="12">
    <source>
        <dbReference type="Proteomes" id="UP000322000"/>
    </source>
</evidence>
<keyword evidence="7" id="KW-0999">Mitochondrion inner membrane</keyword>
<keyword evidence="10" id="KW-0496">Mitochondrion</keyword>
<evidence type="ECO:0000256" key="1">
    <source>
        <dbReference type="ARBA" id="ARBA00003195"/>
    </source>
</evidence>
<evidence type="ECO:0000256" key="6">
    <source>
        <dbReference type="ARBA" id="ARBA00022660"/>
    </source>
</evidence>
<evidence type="ECO:0000313" key="13">
    <source>
        <dbReference type="RefSeq" id="XP_026737439.1"/>
    </source>
</evidence>
<dbReference type="AlphaFoldDB" id="A0A7E5W9X2"/>
<comment type="subunit">
    <text evidence="4">Complex I is composed of 45 different subunits.</text>
</comment>
<evidence type="ECO:0000256" key="3">
    <source>
        <dbReference type="ARBA" id="ARBA00005923"/>
    </source>
</evidence>
<dbReference type="GO" id="GO:0045271">
    <property type="term" value="C:respiratory chain complex I"/>
    <property type="evidence" value="ECO:0007669"/>
    <property type="project" value="InterPro"/>
</dbReference>
<accession>A0A7E5W9X2</accession>
<protein>
    <submittedName>
        <fullName evidence="13">NADH dehydrogenase [ubiquinone] 1 beta subcomplex subunit 2, mitochondrial-like</fullName>
    </submittedName>
</protein>
<dbReference type="GO" id="GO:0005743">
    <property type="term" value="C:mitochondrial inner membrane"/>
    <property type="evidence" value="ECO:0007669"/>
    <property type="project" value="UniProtKB-SubCell"/>
</dbReference>
<gene>
    <name evidence="13" type="primary">LOC113500749</name>
</gene>
<dbReference type="PANTHER" id="PTHR15223:SF1">
    <property type="entry name" value="NADH DEHYDROGENASE [UBIQUINONE] 1 BETA SUBCOMPLEX SUBUNIT 2, MITOCHONDRIAL"/>
    <property type="match status" value="1"/>
</dbReference>
<evidence type="ECO:0000256" key="10">
    <source>
        <dbReference type="ARBA" id="ARBA00023128"/>
    </source>
</evidence>
<dbReference type="GeneID" id="113500749"/>
<name>A0A7E5W9X2_TRINI</name>
<evidence type="ECO:0000256" key="5">
    <source>
        <dbReference type="ARBA" id="ARBA00022448"/>
    </source>
</evidence>
<dbReference type="InterPro" id="IPR026627">
    <property type="entry name" value="NDUFB2_animal"/>
</dbReference>
<dbReference type="GO" id="GO:0032981">
    <property type="term" value="P:mitochondrial respiratory chain complex I assembly"/>
    <property type="evidence" value="ECO:0007669"/>
    <property type="project" value="TreeGrafter"/>
</dbReference>
<dbReference type="OrthoDB" id="6241903at2759"/>
<keyword evidence="11" id="KW-0472">Membrane</keyword>
<evidence type="ECO:0000256" key="9">
    <source>
        <dbReference type="ARBA" id="ARBA00022982"/>
    </source>
</evidence>
<dbReference type="KEGG" id="tnl:113500749"/>
<evidence type="ECO:0000256" key="4">
    <source>
        <dbReference type="ARBA" id="ARBA00011533"/>
    </source>
</evidence>
<keyword evidence="9" id="KW-0249">Electron transport</keyword>
<dbReference type="Pfam" id="PF14813">
    <property type="entry name" value="NADH_B2"/>
    <property type="match status" value="1"/>
</dbReference>
<dbReference type="Proteomes" id="UP000322000">
    <property type="component" value="Chromosome 14"/>
</dbReference>
<sequence>MLTRNLVSRAVLLRSLKNAADNVKQTKRNAGHGVWSYRVPPPMPSKKAIYLAQGIGGLCWWWILYHCLSEPDHIFGEFTYIDPSTFTDAELGVPPDSAGSLRNLKKE</sequence>
<evidence type="ECO:0000256" key="8">
    <source>
        <dbReference type="ARBA" id="ARBA00022946"/>
    </source>
</evidence>
<dbReference type="PANTHER" id="PTHR15223">
    <property type="entry name" value="NADH-UBIQUINONE OXIDOREDUCTASE AGGG SUBUNIT"/>
    <property type="match status" value="1"/>
</dbReference>
<comment type="function">
    <text evidence="1">Accessory subunit of the mitochondrial membrane respiratory chain NADH dehydrogenase (Complex I), that is believed not to be involved in catalysis. Complex I functions in the transfer of electrons from NADH to the respiratory chain. The immediate electron acceptor for the enzyme is believed to be ubiquinone.</text>
</comment>
<keyword evidence="5" id="KW-0813">Transport</keyword>
<dbReference type="RefSeq" id="XP_026737439.1">
    <property type="nucleotide sequence ID" value="XM_026881638.1"/>
</dbReference>
<organism evidence="12 13">
    <name type="scientific">Trichoplusia ni</name>
    <name type="common">Cabbage looper</name>
    <dbReference type="NCBI Taxonomy" id="7111"/>
    <lineage>
        <taxon>Eukaryota</taxon>
        <taxon>Metazoa</taxon>
        <taxon>Ecdysozoa</taxon>
        <taxon>Arthropoda</taxon>
        <taxon>Hexapoda</taxon>
        <taxon>Insecta</taxon>
        <taxon>Pterygota</taxon>
        <taxon>Neoptera</taxon>
        <taxon>Endopterygota</taxon>
        <taxon>Lepidoptera</taxon>
        <taxon>Glossata</taxon>
        <taxon>Ditrysia</taxon>
        <taxon>Noctuoidea</taxon>
        <taxon>Noctuidae</taxon>
        <taxon>Plusiinae</taxon>
        <taxon>Trichoplusia</taxon>
    </lineage>
</organism>
<proteinExistence type="inferred from homology"/>
<reference evidence="13" key="1">
    <citation type="submission" date="2025-08" db="UniProtKB">
        <authorList>
            <consortium name="RefSeq"/>
        </authorList>
    </citation>
    <scope>IDENTIFICATION</scope>
</reference>
<keyword evidence="12" id="KW-1185">Reference proteome</keyword>
<dbReference type="FunCoup" id="A0A7E5W9X2">
    <property type="interactions" value="129"/>
</dbReference>
<keyword evidence="6" id="KW-0679">Respiratory chain</keyword>
<evidence type="ECO:0000256" key="2">
    <source>
        <dbReference type="ARBA" id="ARBA00004443"/>
    </source>
</evidence>
<keyword evidence="8" id="KW-0809">Transit peptide</keyword>
<dbReference type="InParanoid" id="A0A7E5W9X2"/>
<evidence type="ECO:0000256" key="7">
    <source>
        <dbReference type="ARBA" id="ARBA00022792"/>
    </source>
</evidence>